<sequence>MIQRRSIAMCIILSLVTCGIYGIYWFVVLTDDANTLLPDNKGLNNTSGGVAFLLSLVTCGIYGLYWAYKQGEKIDEAKTARGIMSSNSGIIYLLLTIFGFGIIAEALMQNELNSMAF</sequence>
<accession>A0ABT2M0X8</accession>
<dbReference type="EMBL" id="JAODBU010000003">
    <property type="protein sequence ID" value="MCT7398312.1"/>
    <property type="molecule type" value="Genomic_DNA"/>
</dbReference>
<dbReference type="RefSeq" id="WP_022089856.1">
    <property type="nucleotide sequence ID" value="NZ_JAODBU010000003.1"/>
</dbReference>
<evidence type="ECO:0000256" key="1">
    <source>
        <dbReference type="SAM" id="Phobius"/>
    </source>
</evidence>
<keyword evidence="1" id="KW-0812">Transmembrane</keyword>
<gene>
    <name evidence="3" type="ORF">N5B56_04305</name>
</gene>
<dbReference type="Pfam" id="PF14018">
    <property type="entry name" value="DUF4234"/>
    <property type="match status" value="1"/>
</dbReference>
<dbReference type="InterPro" id="IPR025328">
    <property type="entry name" value="DUF4234"/>
</dbReference>
<evidence type="ECO:0000313" key="3">
    <source>
        <dbReference type="EMBL" id="MCT7398312.1"/>
    </source>
</evidence>
<keyword evidence="1" id="KW-1133">Transmembrane helix</keyword>
<protein>
    <submittedName>
        <fullName evidence="3">DUF4234 domain-containing protein</fullName>
    </submittedName>
</protein>
<name>A0ABT2M0X8_9FIRM</name>
<feature type="transmembrane region" description="Helical" evidence="1">
    <location>
        <begin position="7"/>
        <end position="27"/>
    </location>
</feature>
<feature type="transmembrane region" description="Helical" evidence="1">
    <location>
        <begin position="47"/>
        <end position="68"/>
    </location>
</feature>
<comment type="caution">
    <text evidence="3">The sequence shown here is derived from an EMBL/GenBank/DDBJ whole genome shotgun (WGS) entry which is preliminary data.</text>
</comment>
<evidence type="ECO:0000259" key="2">
    <source>
        <dbReference type="Pfam" id="PF14018"/>
    </source>
</evidence>
<feature type="transmembrane region" description="Helical" evidence="1">
    <location>
        <begin position="89"/>
        <end position="108"/>
    </location>
</feature>
<organism evidence="3 4">
    <name type="scientific">Eubacterium album</name>
    <dbReference type="NCBI Taxonomy" id="2978477"/>
    <lineage>
        <taxon>Bacteria</taxon>
        <taxon>Bacillati</taxon>
        <taxon>Bacillota</taxon>
        <taxon>Clostridia</taxon>
        <taxon>Eubacteriales</taxon>
        <taxon>Eubacteriaceae</taxon>
        <taxon>Eubacterium</taxon>
    </lineage>
</organism>
<evidence type="ECO:0000313" key="4">
    <source>
        <dbReference type="Proteomes" id="UP001431199"/>
    </source>
</evidence>
<dbReference type="Proteomes" id="UP001431199">
    <property type="component" value="Unassembled WGS sequence"/>
</dbReference>
<keyword evidence="4" id="KW-1185">Reference proteome</keyword>
<proteinExistence type="predicted"/>
<reference evidence="3" key="1">
    <citation type="submission" date="2022-09" db="EMBL/GenBank/DDBJ databases">
        <title>Eubacterium sp. LFL-14 isolated from human feces.</title>
        <authorList>
            <person name="Liu F."/>
        </authorList>
    </citation>
    <scope>NUCLEOTIDE SEQUENCE</scope>
    <source>
        <strain evidence="3">LFL-14</strain>
    </source>
</reference>
<feature type="domain" description="DUF4234" evidence="2">
    <location>
        <begin position="5"/>
        <end position="76"/>
    </location>
</feature>
<keyword evidence="1" id="KW-0472">Membrane</keyword>